<reference evidence="4 5" key="1">
    <citation type="submission" date="2019-07" db="EMBL/GenBank/DDBJ databases">
        <title>New species of Amycolatopsis and Streptomyces.</title>
        <authorList>
            <person name="Duangmal K."/>
            <person name="Teo W.F.A."/>
            <person name="Lipun K."/>
        </authorList>
    </citation>
    <scope>NUCLEOTIDE SEQUENCE [LARGE SCALE GENOMIC DNA]</scope>
    <source>
        <strain evidence="4 5">JCM 30562</strain>
    </source>
</reference>
<keyword evidence="2" id="KW-0560">Oxidoreductase</keyword>
<proteinExistence type="inferred from homology"/>
<dbReference type="InterPro" id="IPR036291">
    <property type="entry name" value="NAD(P)-bd_dom_sf"/>
</dbReference>
<dbReference type="OrthoDB" id="9810734at2"/>
<comment type="similarity">
    <text evidence="1 3">Belongs to the short-chain dehydrogenases/reductases (SDR) family.</text>
</comment>
<dbReference type="RefSeq" id="WP_144638279.1">
    <property type="nucleotide sequence ID" value="NZ_BNAX01000006.1"/>
</dbReference>
<dbReference type="AlphaFoldDB" id="A0A558ADC2"/>
<comment type="caution">
    <text evidence="4">The sequence shown here is derived from an EMBL/GenBank/DDBJ whole genome shotgun (WGS) entry which is preliminary data.</text>
</comment>
<dbReference type="InterPro" id="IPR002347">
    <property type="entry name" value="SDR_fam"/>
</dbReference>
<dbReference type="PANTHER" id="PTHR44196">
    <property type="entry name" value="DEHYDROGENASE/REDUCTASE SDR FAMILY MEMBER 7B"/>
    <property type="match status" value="1"/>
</dbReference>
<dbReference type="PANTHER" id="PTHR44196:SF2">
    <property type="entry name" value="SHORT-CHAIN DEHYDROGENASE-RELATED"/>
    <property type="match status" value="1"/>
</dbReference>
<dbReference type="Pfam" id="PF00106">
    <property type="entry name" value="adh_short"/>
    <property type="match status" value="1"/>
</dbReference>
<organism evidence="4 5">
    <name type="scientific">Amycolatopsis acidiphila</name>
    <dbReference type="NCBI Taxonomy" id="715473"/>
    <lineage>
        <taxon>Bacteria</taxon>
        <taxon>Bacillati</taxon>
        <taxon>Actinomycetota</taxon>
        <taxon>Actinomycetes</taxon>
        <taxon>Pseudonocardiales</taxon>
        <taxon>Pseudonocardiaceae</taxon>
        <taxon>Amycolatopsis</taxon>
    </lineage>
</organism>
<gene>
    <name evidence="4" type="ORF">FNH06_13830</name>
</gene>
<evidence type="ECO:0000313" key="4">
    <source>
        <dbReference type="EMBL" id="TVT22261.1"/>
    </source>
</evidence>
<dbReference type="Gene3D" id="3.40.50.720">
    <property type="entry name" value="NAD(P)-binding Rossmann-like Domain"/>
    <property type="match status" value="1"/>
</dbReference>
<evidence type="ECO:0000256" key="2">
    <source>
        <dbReference type="ARBA" id="ARBA00023002"/>
    </source>
</evidence>
<evidence type="ECO:0000313" key="5">
    <source>
        <dbReference type="Proteomes" id="UP000318578"/>
    </source>
</evidence>
<evidence type="ECO:0000256" key="3">
    <source>
        <dbReference type="RuleBase" id="RU000363"/>
    </source>
</evidence>
<protein>
    <submittedName>
        <fullName evidence="4">SDR family NAD(P)-dependent oxidoreductase</fullName>
    </submittedName>
</protein>
<evidence type="ECO:0000256" key="1">
    <source>
        <dbReference type="ARBA" id="ARBA00006484"/>
    </source>
</evidence>
<dbReference type="Proteomes" id="UP000318578">
    <property type="component" value="Unassembled WGS sequence"/>
</dbReference>
<dbReference type="EMBL" id="VJZA01000019">
    <property type="protein sequence ID" value="TVT22261.1"/>
    <property type="molecule type" value="Genomic_DNA"/>
</dbReference>
<dbReference type="PRINTS" id="PR00081">
    <property type="entry name" value="GDHRDH"/>
</dbReference>
<keyword evidence="5" id="KW-1185">Reference proteome</keyword>
<dbReference type="PIRSF" id="PIRSF000126">
    <property type="entry name" value="11-beta-HSD1"/>
    <property type="match status" value="1"/>
</dbReference>
<dbReference type="GO" id="GO:0016491">
    <property type="term" value="F:oxidoreductase activity"/>
    <property type="evidence" value="ECO:0007669"/>
    <property type="project" value="UniProtKB-KW"/>
</dbReference>
<dbReference type="SUPFAM" id="SSF51735">
    <property type="entry name" value="NAD(P)-binding Rossmann-fold domains"/>
    <property type="match status" value="1"/>
</dbReference>
<accession>A0A558ADC2</accession>
<dbReference type="CDD" id="cd05233">
    <property type="entry name" value="SDR_c"/>
    <property type="match status" value="1"/>
</dbReference>
<sequence length="278" mass="28722">MGFDVHVAGATAVVTGASSGIGAEYARRLAELGWNLTLVARRGQRLEALAEQLRESAGVAVETLSADLAHDVDLARVAERVGRDDVALLVNNAGINGYGPFDETDPELLQRVLSVNVTAPTVLARAALPGMRARGRGAIVNVASLLAFAGSMAPGPLPQRVTYAGTKGYLVTFTRTLAAELGPDTDVTVQVLCPGLTATEFHFTTGLESVAAEAEQRGEHGMPAEDVVLASVSALGTGEVVCVPGLDDPATLEQLTAAEHAIRSGSDPAKAASRYRGA</sequence>
<name>A0A558ADC2_9PSEU</name>
<dbReference type="GO" id="GO:0016020">
    <property type="term" value="C:membrane"/>
    <property type="evidence" value="ECO:0007669"/>
    <property type="project" value="TreeGrafter"/>
</dbReference>
<dbReference type="PRINTS" id="PR00080">
    <property type="entry name" value="SDRFAMILY"/>
</dbReference>